<dbReference type="InterPro" id="IPR025311">
    <property type="entry name" value="DUF4166"/>
</dbReference>
<organism evidence="2 3">
    <name type="scientific">Luteimonas lutimaris</name>
    <dbReference type="NCBI Taxonomy" id="698645"/>
    <lineage>
        <taxon>Bacteria</taxon>
        <taxon>Pseudomonadati</taxon>
        <taxon>Pseudomonadota</taxon>
        <taxon>Gammaproteobacteria</taxon>
        <taxon>Lysobacterales</taxon>
        <taxon>Lysobacteraceae</taxon>
        <taxon>Luteimonas</taxon>
    </lineage>
</organism>
<keyword evidence="3" id="KW-1185">Reference proteome</keyword>
<dbReference type="Pfam" id="PF13761">
    <property type="entry name" value="DUF4166"/>
    <property type="match status" value="1"/>
</dbReference>
<evidence type="ECO:0000313" key="3">
    <source>
        <dbReference type="Proteomes" id="UP001501727"/>
    </source>
</evidence>
<dbReference type="EMBL" id="BAAAZU010000003">
    <property type="protein sequence ID" value="GAA3916059.1"/>
    <property type="molecule type" value="Genomic_DNA"/>
</dbReference>
<name>A0ABP7M6V7_9GAMM</name>
<dbReference type="Proteomes" id="UP001501727">
    <property type="component" value="Unassembled WGS sequence"/>
</dbReference>
<comment type="caution">
    <text evidence="2">The sequence shown here is derived from an EMBL/GenBank/DDBJ whole genome shotgun (WGS) entry which is preliminary data.</text>
</comment>
<proteinExistence type="predicted"/>
<protein>
    <submittedName>
        <fullName evidence="2">DUF4166 domain-containing protein</fullName>
    </submittedName>
</protein>
<reference evidence="3" key="1">
    <citation type="journal article" date="2019" name="Int. J. Syst. Evol. Microbiol.">
        <title>The Global Catalogue of Microorganisms (GCM) 10K type strain sequencing project: providing services to taxonomists for standard genome sequencing and annotation.</title>
        <authorList>
            <consortium name="The Broad Institute Genomics Platform"/>
            <consortium name="The Broad Institute Genome Sequencing Center for Infectious Disease"/>
            <person name="Wu L."/>
            <person name="Ma J."/>
        </authorList>
    </citation>
    <scope>NUCLEOTIDE SEQUENCE [LARGE SCALE GENOMIC DNA]</scope>
    <source>
        <strain evidence="3">JCM 16916</strain>
    </source>
</reference>
<feature type="domain" description="DUF4166" evidence="1">
    <location>
        <begin position="17"/>
        <end position="173"/>
    </location>
</feature>
<sequence>MTPTLFQRLLGASFYSLPDSVRALHGIRGRARYAGRATILRGRNPLGRLCAMVAGLPGAREDVPTTVDFDARPDGETWQRNFGGRRMRSRLRRDGRVLVERLGPLRFRFALHANNGSIWWRVVGVKLFGVLPLPASWFDGVYCREGEHEGRYTFEVEAALPLCGRLIRYEGWLEPDAG</sequence>
<evidence type="ECO:0000259" key="1">
    <source>
        <dbReference type="Pfam" id="PF13761"/>
    </source>
</evidence>
<accession>A0ABP7M6V7</accession>
<gene>
    <name evidence="2" type="ORF">GCM10022229_06550</name>
</gene>
<evidence type="ECO:0000313" key="2">
    <source>
        <dbReference type="EMBL" id="GAA3916059.1"/>
    </source>
</evidence>
<dbReference type="RefSeq" id="WP_344758499.1">
    <property type="nucleotide sequence ID" value="NZ_BAAAZU010000003.1"/>
</dbReference>